<protein>
    <submittedName>
        <fullName evidence="1">Uncharacterized protein</fullName>
    </submittedName>
</protein>
<comment type="caution">
    <text evidence="1">The sequence shown here is derived from an EMBL/GenBank/DDBJ whole genome shotgun (WGS) entry which is preliminary data.</text>
</comment>
<reference evidence="1 2" key="1">
    <citation type="submission" date="2020-01" db="EMBL/GenBank/DDBJ databases">
        <title>Jiella pacifica sp. nov.</title>
        <authorList>
            <person name="Xue Z."/>
            <person name="Zhu S."/>
            <person name="Chen J."/>
            <person name="Yang J."/>
        </authorList>
    </citation>
    <scope>NUCLEOTIDE SEQUENCE [LARGE SCALE GENOMIC DNA]</scope>
    <source>
        <strain evidence="1 2">40Bstr34</strain>
    </source>
</reference>
<dbReference type="EMBL" id="JAAAMG010000012">
    <property type="protein sequence ID" value="NDW05752.1"/>
    <property type="molecule type" value="Genomic_DNA"/>
</dbReference>
<gene>
    <name evidence="1" type="ORF">GTK09_15105</name>
</gene>
<sequence length="159" mass="17157">MAVIAGPVSATAAPEAGRGLVDTVILDEPGLVAVLSGRDLEGVYADATPWAESYYLDGTLSYRDRLGLWAGDWSASNGRFCTFYRNQGINGGCFLVAKRGTNCFDFYALDTALRPGATSEEIFAGRNWTARGWYVEAESSCPADDRQIVDIDKGARART</sequence>
<organism evidence="1 2">
    <name type="scientific">Jiella pacifica</name>
    <dbReference type="NCBI Taxonomy" id="2696469"/>
    <lineage>
        <taxon>Bacteria</taxon>
        <taxon>Pseudomonadati</taxon>
        <taxon>Pseudomonadota</taxon>
        <taxon>Alphaproteobacteria</taxon>
        <taxon>Hyphomicrobiales</taxon>
        <taxon>Aurantimonadaceae</taxon>
        <taxon>Jiella</taxon>
    </lineage>
</organism>
<evidence type="ECO:0000313" key="2">
    <source>
        <dbReference type="Proteomes" id="UP000469011"/>
    </source>
</evidence>
<proteinExistence type="predicted"/>
<dbReference type="Proteomes" id="UP000469011">
    <property type="component" value="Unassembled WGS sequence"/>
</dbReference>
<dbReference type="AlphaFoldDB" id="A0A6N9T598"/>
<name>A0A6N9T598_9HYPH</name>
<accession>A0A6N9T598</accession>
<keyword evidence="2" id="KW-1185">Reference proteome</keyword>
<evidence type="ECO:0000313" key="1">
    <source>
        <dbReference type="EMBL" id="NDW05752.1"/>
    </source>
</evidence>